<dbReference type="InParanoid" id="C4QZE3"/>
<keyword evidence="2" id="KW-1185">Reference proteome</keyword>
<accession>C4QZE3</accession>
<evidence type="ECO:0000313" key="1">
    <source>
        <dbReference type="EMBL" id="CAY68617.1"/>
    </source>
</evidence>
<reference evidence="1 2" key="1">
    <citation type="journal article" date="2009" name="Nat. Biotechnol.">
        <title>Genome sequence of the recombinant protein production host Pichia pastoris.</title>
        <authorList>
            <person name="De Schutter K."/>
            <person name="Lin Y.C."/>
            <person name="Tiels P."/>
            <person name="Van Hecke A."/>
            <person name="Glinka S."/>
            <person name="Weber-Lehmann J."/>
            <person name="Rouze P."/>
            <person name="Van de Peer Y."/>
            <person name="Callewaert N."/>
        </authorList>
    </citation>
    <scope>NUCLEOTIDE SEQUENCE [LARGE SCALE GENOMIC DNA]</scope>
    <source>
        <strain evidence="2">GS115 / ATCC 20864</strain>
    </source>
</reference>
<protein>
    <submittedName>
        <fullName evidence="1">Uncharacterized protein</fullName>
    </submittedName>
</protein>
<dbReference type="EMBL" id="FN392320">
    <property type="protein sequence ID" value="CAY68617.1"/>
    <property type="molecule type" value="Genomic_DNA"/>
</dbReference>
<organism evidence="1 2">
    <name type="scientific">Komagataella phaffii (strain GS115 / ATCC 20864)</name>
    <name type="common">Yeast</name>
    <name type="synonym">Pichia pastoris</name>
    <dbReference type="NCBI Taxonomy" id="644223"/>
    <lineage>
        <taxon>Eukaryota</taxon>
        <taxon>Fungi</taxon>
        <taxon>Dikarya</taxon>
        <taxon>Ascomycota</taxon>
        <taxon>Saccharomycotina</taxon>
        <taxon>Pichiomycetes</taxon>
        <taxon>Pichiales</taxon>
        <taxon>Pichiaceae</taxon>
        <taxon>Komagataella</taxon>
    </lineage>
</organism>
<evidence type="ECO:0000313" key="2">
    <source>
        <dbReference type="Proteomes" id="UP000000314"/>
    </source>
</evidence>
<gene>
    <name evidence="1" type="ordered locus">PAS_chr2-1_0018</name>
</gene>
<proteinExistence type="predicted"/>
<dbReference type="KEGG" id="ppa:PAS_chr2-1_0018"/>
<dbReference type="HOGENOM" id="CLU_2923427_0_0_1"/>
<name>C4QZE3_KOMPG</name>
<dbReference type="RefSeq" id="XP_002490897.1">
    <property type="nucleotide sequence ID" value="XM_002490852.1"/>
</dbReference>
<dbReference type="GeneID" id="8198137"/>
<sequence length="61" mass="6782">MASRLFKHKALQLTIASRDSSLLAEAILESILKKSTMSAVTFSEFEPDQVSTGVGYLFIFR</sequence>
<dbReference type="AlphaFoldDB" id="C4QZE3"/>
<dbReference type="Proteomes" id="UP000000314">
    <property type="component" value="Chromosome 2"/>
</dbReference>